<keyword evidence="8 13" id="KW-0175">Coiled coil</keyword>
<dbReference type="Pfam" id="PF03142">
    <property type="entry name" value="Chitin_synth_2"/>
    <property type="match status" value="1"/>
</dbReference>
<sequence length="1389" mass="159755">KVDIMDNDTWDPFQLNPIGAEKEEKRRCFELFQHLVAAFVGIMVLSSAVISKGSLLVLSTLSSPTSTRTSKERQYYMLMLVGCLVMPNLLVFLKSLWKCAFKNFVPPNMRTMGIVCGIECLVSLGTSILVLVVMPQFDVLTNLFISGGVCMLSSVLQIVFRLQRENWKIVFPICSLMLVLTGYFLLGADYYVRVTSYVSGQENDCYWYVGIAVFASFLVSLNWWENPVQASNNMQEMLAELDTFRDFVFVISSLLRVVVIAAVYLIYHVLIQENIVWSDFDFTPKADEDDSTIARHRETLDIGLTVLFLQAFFSAACHWFGVVACKIHSVRMSFAFPVCFTGPAVLILGMILFLTQSQYLAGADTTSIIDFCSSLVDLSTKNTSTVVMLELTKSICRTSLSSHYWTWPFSLLALEGICMWLGLITCTYYVWNFKVQRIERTTELFVRRLYESAFIDLSLLLNTKMKVVSVVDDVENCVIYLCATMWHETYDEMLKILTSMFRLDRYRGDPKEEHKDVFDFECHIFVDDAFMIDKETDKKFINEYVTDLIHVVIEVYRVFTNKEPDDVSIIETPYGGRLMFVMPEGNMLYFHLKDKQLIRNKKRWSQIMYLYYLLGWKGYNVKNPQKITRQNNPCRASLISLDGESFLLPQHDNDSKRKHISDDNTYIMALDGDTDFHPAALILLVDRLRKYCNVGAACGRIHPTGMGPMVWYQKFEYAVGHWLQKTAEHVFGSVLCSPGCFSLFRGSALMDDNVLKRYTTTATRASEYVQYDQGEDRWLCTLLLQQGWRVEYNAASDAYTNSPQEFKEFYNQRRRWGPSTLANTLDLLHSGNETVKRNSSISRLYIFYQIFTVSSSILGPASVSLMIAGAFQFVFKIEGTLSIIISVIPPIFYLLICFLAKPSTQITIAAIMSVLYAFLMLASFFAIIGDMAMQGTFITPTGLFLVSMAAMYLVTAILHPQEFSMIIYGLMYFICIPSGYLLLTIYSLVNMHIVTWGTRETNKEKEQKKTQNVLCDRNCKLCCWDMKLQVTQETDNLMLQQLQQAVNPNIQVTQQVVHEQTPNTKEEKNNAPNEENSEEISPELLDRKRAKKDLEYDTSAYSSIEDDNDDNHDDEDDNMLYDGSLYSGFTEEEREFVPQSDWVQPVKEEFLKKLTYANLKRNLQEQIRYTLRNKNQEDVCEELVMMLTDTVNGELKDKVGPEDVLSDSQLEELQYALNEAARRILKTNRMERLERRVKRAVEKTLIAPQVEKLTEDEHDFWKKLLERYLAPIVDDKAHKEEVTRELKSLRNKAVFLYFIVNVLWIVATFFLQAIGNDVISIKIQKVWPNGTSSGEYLKVEPLSLMFLLSFAVLLVVQFLAMLYHRWEDEEGMILENQIANGLVITSDDL</sequence>
<evidence type="ECO:0000256" key="10">
    <source>
        <dbReference type="ARBA" id="ARBA00023180"/>
    </source>
</evidence>
<dbReference type="PANTHER" id="PTHR22914:SF42">
    <property type="entry name" value="CHITIN SYNTHASE"/>
    <property type="match status" value="1"/>
</dbReference>
<dbReference type="Ensembl" id="ENSOKIT00005125741.1">
    <property type="protein sequence ID" value="ENSOKIP00005117618.1"/>
    <property type="gene ID" value="ENSOKIG00005050848.1"/>
</dbReference>
<evidence type="ECO:0000256" key="15">
    <source>
        <dbReference type="SAM" id="Phobius"/>
    </source>
</evidence>
<name>A0A8C7LD80_ONCKI</name>
<dbReference type="GO" id="GO:0006031">
    <property type="term" value="P:chitin biosynthetic process"/>
    <property type="evidence" value="ECO:0007669"/>
    <property type="project" value="TreeGrafter"/>
</dbReference>
<feature type="compositionally biased region" description="Basic and acidic residues" evidence="14">
    <location>
        <begin position="1084"/>
        <end position="1095"/>
    </location>
</feature>
<evidence type="ECO:0000313" key="16">
    <source>
        <dbReference type="Ensembl" id="ENSOKIP00005117618.1"/>
    </source>
</evidence>
<evidence type="ECO:0000256" key="5">
    <source>
        <dbReference type="ARBA" id="ARBA00022679"/>
    </source>
</evidence>
<evidence type="ECO:0000256" key="1">
    <source>
        <dbReference type="ARBA" id="ARBA00004651"/>
    </source>
</evidence>
<evidence type="ECO:0000256" key="3">
    <source>
        <dbReference type="ARBA" id="ARBA00022475"/>
    </source>
</evidence>
<feature type="region of interest" description="Disordered" evidence="14">
    <location>
        <begin position="1057"/>
        <end position="1120"/>
    </location>
</feature>
<protein>
    <recommendedName>
        <fullName evidence="2">chitin synthase</fullName>
        <ecNumber evidence="2">2.4.1.16</ecNumber>
    </recommendedName>
</protein>
<feature type="transmembrane region" description="Helical" evidence="15">
    <location>
        <begin position="941"/>
        <end position="959"/>
    </location>
</feature>
<accession>A0A8C7LD80</accession>
<feature type="compositionally biased region" description="Acidic residues" evidence="14">
    <location>
        <begin position="1104"/>
        <end position="1119"/>
    </location>
</feature>
<keyword evidence="17" id="KW-1185">Reference proteome</keyword>
<dbReference type="InterPro" id="IPR029044">
    <property type="entry name" value="Nucleotide-diphossugar_trans"/>
</dbReference>
<evidence type="ECO:0000256" key="11">
    <source>
        <dbReference type="ARBA" id="ARBA00046329"/>
    </source>
</evidence>
<dbReference type="PANTHER" id="PTHR22914">
    <property type="entry name" value="CHITIN SYNTHASE"/>
    <property type="match status" value="1"/>
</dbReference>
<dbReference type="SUPFAM" id="SSF53448">
    <property type="entry name" value="Nucleotide-diphospho-sugar transferases"/>
    <property type="match status" value="1"/>
</dbReference>
<feature type="coiled-coil region" evidence="13">
    <location>
        <begin position="1210"/>
        <end position="1243"/>
    </location>
</feature>
<keyword evidence="7 15" id="KW-1133">Transmembrane helix</keyword>
<keyword evidence="5" id="KW-0808">Transferase</keyword>
<feature type="transmembrane region" description="Helical" evidence="15">
    <location>
        <begin position="114"/>
        <end position="137"/>
    </location>
</feature>
<keyword evidence="4" id="KW-0328">Glycosyltransferase</keyword>
<feature type="transmembrane region" description="Helical" evidence="15">
    <location>
        <begin position="244"/>
        <end position="267"/>
    </location>
</feature>
<feature type="transmembrane region" description="Helical" evidence="15">
    <location>
        <begin position="965"/>
        <end position="989"/>
    </location>
</feature>
<feature type="transmembrane region" description="Helical" evidence="15">
    <location>
        <begin position="169"/>
        <end position="186"/>
    </location>
</feature>
<evidence type="ECO:0000256" key="9">
    <source>
        <dbReference type="ARBA" id="ARBA00023136"/>
    </source>
</evidence>
<evidence type="ECO:0000256" key="4">
    <source>
        <dbReference type="ARBA" id="ARBA00022676"/>
    </source>
</evidence>
<dbReference type="EC" id="2.4.1.16" evidence="2"/>
<feature type="transmembrane region" description="Helical" evidence="15">
    <location>
        <begin position="906"/>
        <end position="929"/>
    </location>
</feature>
<dbReference type="GeneTree" id="ENSGT00530000064569"/>
<keyword evidence="9 15" id="KW-0472">Membrane</keyword>
<keyword evidence="6 15" id="KW-0812">Transmembrane</keyword>
<reference evidence="16" key="1">
    <citation type="submission" date="2025-08" db="UniProtKB">
        <authorList>
            <consortium name="Ensembl"/>
        </authorList>
    </citation>
    <scope>IDENTIFICATION</scope>
</reference>
<evidence type="ECO:0000256" key="12">
    <source>
        <dbReference type="ARBA" id="ARBA00048014"/>
    </source>
</evidence>
<feature type="transmembrane region" description="Helical" evidence="15">
    <location>
        <begin position="302"/>
        <end position="322"/>
    </location>
</feature>
<comment type="subcellular location">
    <subcellularLocation>
        <location evidence="1">Cell membrane</location>
        <topology evidence="1">Multi-pass membrane protein</topology>
    </subcellularLocation>
</comment>
<evidence type="ECO:0000313" key="17">
    <source>
        <dbReference type="Proteomes" id="UP000694557"/>
    </source>
</evidence>
<comment type="catalytic activity">
    <reaction evidence="12">
        <text>[(1-&gt;4)-N-acetyl-beta-D-glucosaminyl](n) + UDP-N-acetyl-alpha-D-glucosamine = [(1-&gt;4)-N-acetyl-beta-D-glucosaminyl](n+1) + UDP + H(+)</text>
        <dbReference type="Rhea" id="RHEA:16637"/>
        <dbReference type="Rhea" id="RHEA-COMP:9593"/>
        <dbReference type="Rhea" id="RHEA-COMP:9595"/>
        <dbReference type="ChEBI" id="CHEBI:15378"/>
        <dbReference type="ChEBI" id="CHEBI:17029"/>
        <dbReference type="ChEBI" id="CHEBI:57705"/>
        <dbReference type="ChEBI" id="CHEBI:58223"/>
        <dbReference type="EC" id="2.4.1.16"/>
    </reaction>
</comment>
<feature type="transmembrane region" description="Helical" evidence="15">
    <location>
        <begin position="206"/>
        <end position="224"/>
    </location>
</feature>
<feature type="transmembrane region" description="Helical" evidence="15">
    <location>
        <begin position="409"/>
        <end position="431"/>
    </location>
</feature>
<feature type="transmembrane region" description="Helical" evidence="15">
    <location>
        <begin position="35"/>
        <end position="55"/>
    </location>
</feature>
<feature type="transmembrane region" description="Helical" evidence="15">
    <location>
        <begin position="1342"/>
        <end position="1363"/>
    </location>
</feature>
<evidence type="ECO:0000256" key="7">
    <source>
        <dbReference type="ARBA" id="ARBA00022989"/>
    </source>
</evidence>
<keyword evidence="3" id="KW-1003">Cell membrane</keyword>
<gene>
    <name evidence="16" type="primary">LOC109889451</name>
</gene>
<feature type="transmembrane region" description="Helical" evidence="15">
    <location>
        <begin position="880"/>
        <end position="900"/>
    </location>
</feature>
<comment type="similarity">
    <text evidence="11">Belongs to the chitin synthase family. Class IV subfamily.</text>
</comment>
<feature type="transmembrane region" description="Helical" evidence="15">
    <location>
        <begin position="1294"/>
        <end position="1314"/>
    </location>
</feature>
<feature type="transmembrane region" description="Helical" evidence="15">
    <location>
        <begin position="846"/>
        <end position="868"/>
    </location>
</feature>
<organism evidence="16 17">
    <name type="scientific">Oncorhynchus kisutch</name>
    <name type="common">Coho salmon</name>
    <name type="synonym">Salmo kisutch</name>
    <dbReference type="NCBI Taxonomy" id="8019"/>
    <lineage>
        <taxon>Eukaryota</taxon>
        <taxon>Metazoa</taxon>
        <taxon>Chordata</taxon>
        <taxon>Craniata</taxon>
        <taxon>Vertebrata</taxon>
        <taxon>Euteleostomi</taxon>
        <taxon>Actinopterygii</taxon>
        <taxon>Neopterygii</taxon>
        <taxon>Teleostei</taxon>
        <taxon>Protacanthopterygii</taxon>
        <taxon>Salmoniformes</taxon>
        <taxon>Salmonidae</taxon>
        <taxon>Salmoninae</taxon>
        <taxon>Oncorhynchus</taxon>
    </lineage>
</organism>
<evidence type="ECO:0000256" key="6">
    <source>
        <dbReference type="ARBA" id="ARBA00022692"/>
    </source>
</evidence>
<feature type="transmembrane region" description="Helical" evidence="15">
    <location>
        <begin position="143"/>
        <end position="162"/>
    </location>
</feature>
<feature type="transmembrane region" description="Helical" evidence="15">
    <location>
        <begin position="75"/>
        <end position="93"/>
    </location>
</feature>
<keyword evidence="10" id="KW-0325">Glycoprotein</keyword>
<evidence type="ECO:0000256" key="14">
    <source>
        <dbReference type="SAM" id="MobiDB-lite"/>
    </source>
</evidence>
<dbReference type="GO" id="GO:0005886">
    <property type="term" value="C:plasma membrane"/>
    <property type="evidence" value="ECO:0007669"/>
    <property type="project" value="UniProtKB-SubCell"/>
</dbReference>
<reference evidence="16" key="2">
    <citation type="submission" date="2025-09" db="UniProtKB">
        <authorList>
            <consortium name="Ensembl"/>
        </authorList>
    </citation>
    <scope>IDENTIFICATION</scope>
</reference>
<dbReference type="InterPro" id="IPR004835">
    <property type="entry name" value="Chitin_synth"/>
</dbReference>
<feature type="transmembrane region" description="Helical" evidence="15">
    <location>
        <begin position="334"/>
        <end position="354"/>
    </location>
</feature>
<proteinExistence type="inferred from homology"/>
<dbReference type="Proteomes" id="UP000694557">
    <property type="component" value="Unassembled WGS sequence"/>
</dbReference>
<dbReference type="GO" id="GO:0004100">
    <property type="term" value="F:chitin synthase activity"/>
    <property type="evidence" value="ECO:0007669"/>
    <property type="project" value="UniProtKB-EC"/>
</dbReference>
<evidence type="ECO:0000256" key="2">
    <source>
        <dbReference type="ARBA" id="ARBA00012543"/>
    </source>
</evidence>
<evidence type="ECO:0000256" key="13">
    <source>
        <dbReference type="SAM" id="Coils"/>
    </source>
</evidence>
<dbReference type="FunFam" id="3.90.550.10:FF:000139">
    <property type="entry name" value="Chitin synthase 8"/>
    <property type="match status" value="1"/>
</dbReference>
<evidence type="ECO:0000256" key="8">
    <source>
        <dbReference type="ARBA" id="ARBA00023054"/>
    </source>
</evidence>